<gene>
    <name evidence="2" type="ORF">A9C11_32635</name>
</gene>
<keyword evidence="1" id="KW-0812">Transmembrane</keyword>
<evidence type="ECO:0000313" key="2">
    <source>
        <dbReference type="EMBL" id="ANI18807.1"/>
    </source>
</evidence>
<dbReference type="AlphaFoldDB" id="A0A1A9KMI1"/>
<dbReference type="EMBL" id="CP015879">
    <property type="protein sequence ID" value="ANI18807.1"/>
    <property type="molecule type" value="Genomic_DNA"/>
</dbReference>
<evidence type="ECO:0000313" key="3">
    <source>
        <dbReference type="Proteomes" id="UP000077748"/>
    </source>
</evidence>
<protein>
    <submittedName>
        <fullName evidence="2">Uncharacterized protein</fullName>
    </submittedName>
</protein>
<feature type="transmembrane region" description="Helical" evidence="1">
    <location>
        <begin position="6"/>
        <end position="29"/>
    </location>
</feature>
<keyword evidence="1" id="KW-0472">Membrane</keyword>
<name>A0A1A9KMI1_9PSED</name>
<keyword evidence="2" id="KW-0614">Plasmid</keyword>
<keyword evidence="1" id="KW-1133">Transmembrane helix</keyword>
<reference evidence="2 3" key="1">
    <citation type="submission" date="2016-05" db="EMBL/GenBank/DDBJ databases">
        <title>Genome Sequence of Pseudomonas citronellolis Strain SJTE-3, an Estrogens and Persistent Organic Pollutants degradation strain.</title>
        <authorList>
            <person name="Liang R."/>
        </authorList>
    </citation>
    <scope>NUCLEOTIDE SEQUENCE [LARGE SCALE GENOMIC DNA]</scope>
    <source>
        <strain evidence="2 3">SJTE-3</strain>
        <plasmid evidence="3">Plasmid prbl16</plasmid>
    </source>
</reference>
<feature type="transmembrane region" description="Helical" evidence="1">
    <location>
        <begin position="41"/>
        <end position="61"/>
    </location>
</feature>
<dbReference type="Proteomes" id="UP000077748">
    <property type="component" value="Plasmid pRBL16"/>
</dbReference>
<geneLocation type="plasmid" evidence="3">
    <name>prbl16</name>
</geneLocation>
<organism evidence="2 3">
    <name type="scientific">Pseudomonas citronellolis</name>
    <dbReference type="NCBI Taxonomy" id="53408"/>
    <lineage>
        <taxon>Bacteria</taxon>
        <taxon>Pseudomonadati</taxon>
        <taxon>Pseudomonadota</taxon>
        <taxon>Gammaproteobacteria</taxon>
        <taxon>Pseudomonadales</taxon>
        <taxon>Pseudomonadaceae</taxon>
        <taxon>Pseudomonas</taxon>
    </lineage>
</organism>
<dbReference type="PROSITE" id="PS51257">
    <property type="entry name" value="PROKAR_LIPOPROTEIN"/>
    <property type="match status" value="1"/>
</dbReference>
<sequence length="154" mass="16874">MLRLLIIPPFLCLGFSGCFRSWSSFLYRWRSRFLWLGSRARWLLSFAIGFLAGGVLLLLALRFGVAALLLLTGLSCLSVALGLSLLLSALFRFLQDRFRGLLRLARLLRGSSGLPAAVPVEVQVLVHLSHFGIECVQGALESVGSLICTAPSLR</sequence>
<accession>A0A1A9KMI1</accession>
<proteinExistence type="predicted"/>
<feature type="transmembrane region" description="Helical" evidence="1">
    <location>
        <begin position="67"/>
        <end position="94"/>
    </location>
</feature>
<evidence type="ECO:0000256" key="1">
    <source>
        <dbReference type="SAM" id="Phobius"/>
    </source>
</evidence>